<reference evidence="7" key="1">
    <citation type="submission" date="2020-08" db="EMBL/GenBank/DDBJ databases">
        <title>Novel species isolated from subtropical streams in China.</title>
        <authorList>
            <person name="Lu H."/>
        </authorList>
    </citation>
    <scope>NUCLEOTIDE SEQUENCE</scope>
    <source>
        <strain evidence="7">LX22W</strain>
    </source>
</reference>
<dbReference type="InterPro" id="IPR013525">
    <property type="entry name" value="ABC2_TM"/>
</dbReference>
<feature type="transmembrane region" description="Helical" evidence="5">
    <location>
        <begin position="234"/>
        <end position="253"/>
    </location>
</feature>
<proteinExistence type="predicted"/>
<dbReference type="GO" id="GO:0140359">
    <property type="term" value="F:ABC-type transporter activity"/>
    <property type="evidence" value="ECO:0007669"/>
    <property type="project" value="InterPro"/>
</dbReference>
<comment type="caution">
    <text evidence="7">The sequence shown here is derived from an EMBL/GenBank/DDBJ whole genome shotgun (WGS) entry which is preliminary data.</text>
</comment>
<keyword evidence="2 5" id="KW-0812">Transmembrane</keyword>
<organism evidence="7 8">
    <name type="scientific">Undibacterium nitidum</name>
    <dbReference type="NCBI Taxonomy" id="2762298"/>
    <lineage>
        <taxon>Bacteria</taxon>
        <taxon>Pseudomonadati</taxon>
        <taxon>Pseudomonadota</taxon>
        <taxon>Betaproteobacteria</taxon>
        <taxon>Burkholderiales</taxon>
        <taxon>Oxalobacteraceae</taxon>
        <taxon>Undibacterium</taxon>
    </lineage>
</organism>
<dbReference type="AlphaFoldDB" id="A0A923HMC7"/>
<evidence type="ECO:0000313" key="7">
    <source>
        <dbReference type="EMBL" id="MBC3881008.1"/>
    </source>
</evidence>
<feature type="domain" description="ABC-2 type transporter transmembrane" evidence="6">
    <location>
        <begin position="26"/>
        <end position="371"/>
    </location>
</feature>
<accession>A0A923HMC7</accession>
<evidence type="ECO:0000256" key="4">
    <source>
        <dbReference type="ARBA" id="ARBA00023136"/>
    </source>
</evidence>
<evidence type="ECO:0000256" key="3">
    <source>
        <dbReference type="ARBA" id="ARBA00022989"/>
    </source>
</evidence>
<feature type="transmembrane region" description="Helical" evidence="5">
    <location>
        <begin position="179"/>
        <end position="202"/>
    </location>
</feature>
<comment type="subcellular location">
    <subcellularLocation>
        <location evidence="1">Membrane</location>
        <topology evidence="1">Multi-pass membrane protein</topology>
    </subcellularLocation>
</comment>
<keyword evidence="3 5" id="KW-1133">Transmembrane helix</keyword>
<feature type="transmembrane region" description="Helical" evidence="5">
    <location>
        <begin position="353"/>
        <end position="377"/>
    </location>
</feature>
<sequence>MKEILAIYWKEISDAMRDRRTLMMVIFSSLLSVPLLLFIFSTVMSQVESQAIDRTVYAVNMKDAPSLQNFLERQGYKIKEAPADYEEKSRKKELSKPVLIVPANFDEDLAETKHVDLEVAYDTSNRQAEMGLIPLRRLLNNFVQEKTSLDLLMRGISPDVLQSIGIKERQLQRTDERKVTITAMLPMVLVMAIVMGGMFAAIDSTAGERERGSLEPLMMNPVSGWQLAIGKTTAVMSVSILIVLLTVSSFFPAQAVIGNEALKAEFQFGVKDAAAFLLVLIPLAGALSALQVAVSLTCKTFKEAQVRNQLLSLVVSFMPMFFIVNPGKEPAWLTWVPVMAQTQMMNQVLKGELVAASSFGIAIVVALAIMSASLIFVSKKMREVVAQ</sequence>
<dbReference type="GO" id="GO:0016020">
    <property type="term" value="C:membrane"/>
    <property type="evidence" value="ECO:0007669"/>
    <property type="project" value="UniProtKB-SubCell"/>
</dbReference>
<dbReference type="Proteomes" id="UP000627446">
    <property type="component" value="Unassembled WGS sequence"/>
</dbReference>
<feature type="transmembrane region" description="Helical" evidence="5">
    <location>
        <begin position="310"/>
        <end position="327"/>
    </location>
</feature>
<dbReference type="EMBL" id="JACOFZ010000001">
    <property type="protein sequence ID" value="MBC3881008.1"/>
    <property type="molecule type" value="Genomic_DNA"/>
</dbReference>
<evidence type="ECO:0000259" key="6">
    <source>
        <dbReference type="Pfam" id="PF12698"/>
    </source>
</evidence>
<feature type="transmembrane region" description="Helical" evidence="5">
    <location>
        <begin position="273"/>
        <end position="298"/>
    </location>
</feature>
<dbReference type="Pfam" id="PF12698">
    <property type="entry name" value="ABC2_membrane_3"/>
    <property type="match status" value="1"/>
</dbReference>
<evidence type="ECO:0000313" key="8">
    <source>
        <dbReference type="Proteomes" id="UP000627446"/>
    </source>
</evidence>
<evidence type="ECO:0000256" key="5">
    <source>
        <dbReference type="SAM" id="Phobius"/>
    </source>
</evidence>
<dbReference type="PANTHER" id="PTHR43471:SF3">
    <property type="entry name" value="ABC TRANSPORTER PERMEASE PROTEIN NATB"/>
    <property type="match status" value="1"/>
</dbReference>
<dbReference type="PANTHER" id="PTHR43471">
    <property type="entry name" value="ABC TRANSPORTER PERMEASE"/>
    <property type="match status" value="1"/>
</dbReference>
<gene>
    <name evidence="7" type="ORF">H8K36_06455</name>
</gene>
<feature type="transmembrane region" description="Helical" evidence="5">
    <location>
        <begin position="21"/>
        <end position="40"/>
    </location>
</feature>
<evidence type="ECO:0000256" key="2">
    <source>
        <dbReference type="ARBA" id="ARBA00022692"/>
    </source>
</evidence>
<keyword evidence="8" id="KW-1185">Reference proteome</keyword>
<protein>
    <submittedName>
        <fullName evidence="7">ABC transporter permease</fullName>
    </submittedName>
</protein>
<dbReference type="RefSeq" id="WP_186914539.1">
    <property type="nucleotide sequence ID" value="NZ_JACOFZ010000001.1"/>
</dbReference>
<keyword evidence="4 5" id="KW-0472">Membrane</keyword>
<evidence type="ECO:0000256" key="1">
    <source>
        <dbReference type="ARBA" id="ARBA00004141"/>
    </source>
</evidence>
<name>A0A923HMC7_9BURK</name>